<dbReference type="OrthoDB" id="1846215at2"/>
<accession>A0A0M0LDE9</accession>
<dbReference type="RefSeq" id="WP_053417310.1">
    <property type="nucleotide sequence ID" value="NZ_LILB01000005.1"/>
</dbReference>
<dbReference type="Proteomes" id="UP000036867">
    <property type="component" value="Unassembled WGS sequence"/>
</dbReference>
<dbReference type="GeneID" id="301136828"/>
<evidence type="ECO:0000313" key="1">
    <source>
        <dbReference type="EMBL" id="KOO49120.1"/>
    </source>
</evidence>
<name>A0A0M0LDE9_9BACL</name>
<evidence type="ECO:0000313" key="2">
    <source>
        <dbReference type="Proteomes" id="UP000036867"/>
    </source>
</evidence>
<proteinExistence type="predicted"/>
<sequence>MKPVLTVIKRNFASNLIALIITILVVLLSTTSSDASISISRGNYTYLYMLMIPFFIVYFNFSKLIHLNATKKDNFWCSILTYIIAAASISMVNTFIHLVIDPMNQTQIVINLLELSGWWENGVFVAFFQQFAFLLMLAVFLHVLLSMQSYWYGWMTDTVLVAIICVFLPIQPLRQILVGFFKLIMFNGNALLHISVCLSISMVLAFVGLAVLKRRSI</sequence>
<organism evidence="1 2">
    <name type="scientific">Viridibacillus arvi</name>
    <dbReference type="NCBI Taxonomy" id="263475"/>
    <lineage>
        <taxon>Bacteria</taxon>
        <taxon>Bacillati</taxon>
        <taxon>Bacillota</taxon>
        <taxon>Bacilli</taxon>
        <taxon>Bacillales</taxon>
        <taxon>Caryophanaceae</taxon>
        <taxon>Viridibacillus</taxon>
    </lineage>
</organism>
<reference evidence="2" key="1">
    <citation type="submission" date="2015-08" db="EMBL/GenBank/DDBJ databases">
        <title>Fjat-10028 dsm 16317.</title>
        <authorList>
            <person name="Liu B."/>
            <person name="Wang J."/>
            <person name="Zhu Y."/>
            <person name="Liu G."/>
            <person name="Chen Q."/>
            <person name="Chen Z."/>
            <person name="Lan J."/>
            <person name="Che J."/>
            <person name="Ge C."/>
            <person name="Shi H."/>
            <person name="Pan Z."/>
            <person name="Liu X."/>
        </authorList>
    </citation>
    <scope>NUCLEOTIDE SEQUENCE [LARGE SCALE GENOMIC DNA]</scope>
    <source>
        <strain evidence="2">DSM 16317</strain>
    </source>
</reference>
<comment type="caution">
    <text evidence="1">The sequence shown here is derived from an EMBL/GenBank/DDBJ whole genome shotgun (WGS) entry which is preliminary data.</text>
</comment>
<protein>
    <recommendedName>
        <fullName evidence="3">Permease</fullName>
    </recommendedName>
</protein>
<dbReference type="AlphaFoldDB" id="A0A0M0LDE9"/>
<keyword evidence="2" id="KW-1185">Reference proteome</keyword>
<gene>
    <name evidence="1" type="ORF">AMD00_12050</name>
</gene>
<dbReference type="EMBL" id="LILB01000005">
    <property type="protein sequence ID" value="KOO49120.1"/>
    <property type="molecule type" value="Genomic_DNA"/>
</dbReference>
<evidence type="ECO:0008006" key="3">
    <source>
        <dbReference type="Google" id="ProtNLM"/>
    </source>
</evidence>